<dbReference type="CDD" id="cd03801">
    <property type="entry name" value="GT4_PimA-like"/>
    <property type="match status" value="1"/>
</dbReference>
<proteinExistence type="predicted"/>
<evidence type="ECO:0000313" key="3">
    <source>
        <dbReference type="EMBL" id="MEN5380470.1"/>
    </source>
</evidence>
<dbReference type="GO" id="GO:0016757">
    <property type="term" value="F:glycosyltransferase activity"/>
    <property type="evidence" value="ECO:0007669"/>
    <property type="project" value="UniProtKB-KW"/>
</dbReference>
<dbReference type="Gene3D" id="3.40.50.2000">
    <property type="entry name" value="Glycogen Phosphorylase B"/>
    <property type="match status" value="2"/>
</dbReference>
<dbReference type="InterPro" id="IPR001296">
    <property type="entry name" value="Glyco_trans_1"/>
</dbReference>
<dbReference type="Pfam" id="PF00534">
    <property type="entry name" value="Glycos_transf_1"/>
    <property type="match status" value="1"/>
</dbReference>
<dbReference type="EMBL" id="JBDJNQ010000018">
    <property type="protein sequence ID" value="MEN5380470.1"/>
    <property type="molecule type" value="Genomic_DNA"/>
</dbReference>
<name>A0ABV0C0W5_9SPHI</name>
<dbReference type="InterPro" id="IPR028098">
    <property type="entry name" value="Glyco_trans_4-like_N"/>
</dbReference>
<reference evidence="3 4" key="1">
    <citation type="submission" date="2024-04" db="EMBL/GenBank/DDBJ databases">
        <title>WGS of bacteria from Torrens River.</title>
        <authorList>
            <person name="Wyrsch E.R."/>
            <person name="Drigo B."/>
        </authorList>
    </citation>
    <scope>NUCLEOTIDE SEQUENCE [LARGE SCALE GENOMIC DNA]</scope>
    <source>
        <strain evidence="3 4">TWI391</strain>
    </source>
</reference>
<evidence type="ECO:0000313" key="4">
    <source>
        <dbReference type="Proteomes" id="UP001409291"/>
    </source>
</evidence>
<keyword evidence="4" id="KW-1185">Reference proteome</keyword>
<sequence>MKVLHVINSLHTGGAEQLLVSTLPLMEKHHVDVDLLLLNGDRTPFYHKLEKESNIQIKSFGKSYYNPLYIIKLIPYLNKYDLIHVHLFPAMYFVALAKLLSFSKTKLVFTEHSTSNKRLQNRMYFPFERLIYSLYTSVICISESVRETLVDMFNNHVGKYEVIENGINLENIARAVASSRSEFNFTDQDKLICMVAGFRKEKDHDTVVRALKHLPEHYKLLFVGSGEREEDIKRLTTTLGVSHRITFLGVRTDIFSLVKMCDIAVLSSHWEGFGLAAAEAMACGIPTIASNVNGLSQVVSGGGLLFEKGDELELADLISSLEDILFYNEISANGKMKAQSYDLSNMVRKTISLYNKIIGKTSNSTLNHKKNEG</sequence>
<gene>
    <name evidence="3" type="ORF">ABE541_24635</name>
</gene>
<accession>A0ABV0C0W5</accession>
<keyword evidence="3" id="KW-0808">Transferase</keyword>
<evidence type="ECO:0000259" key="2">
    <source>
        <dbReference type="Pfam" id="PF13439"/>
    </source>
</evidence>
<dbReference type="Proteomes" id="UP001409291">
    <property type="component" value="Unassembled WGS sequence"/>
</dbReference>
<dbReference type="EC" id="2.4.-.-" evidence="3"/>
<protein>
    <submittedName>
        <fullName evidence="3">Glycosyltransferase family 4 protein</fullName>
        <ecNumber evidence="3">2.4.-.-</ecNumber>
    </submittedName>
</protein>
<dbReference type="RefSeq" id="WP_346583321.1">
    <property type="nucleotide sequence ID" value="NZ_JBDJNQ010000018.1"/>
</dbReference>
<feature type="domain" description="Glycosyltransferase subfamily 4-like N-terminal" evidence="2">
    <location>
        <begin position="13"/>
        <end position="170"/>
    </location>
</feature>
<dbReference type="PANTHER" id="PTHR12526:SF630">
    <property type="entry name" value="GLYCOSYLTRANSFERASE"/>
    <property type="match status" value="1"/>
</dbReference>
<comment type="caution">
    <text evidence="3">The sequence shown here is derived from an EMBL/GenBank/DDBJ whole genome shotgun (WGS) entry which is preliminary data.</text>
</comment>
<keyword evidence="3" id="KW-0328">Glycosyltransferase</keyword>
<feature type="domain" description="Glycosyl transferase family 1" evidence="1">
    <location>
        <begin position="180"/>
        <end position="323"/>
    </location>
</feature>
<dbReference type="SUPFAM" id="SSF53756">
    <property type="entry name" value="UDP-Glycosyltransferase/glycogen phosphorylase"/>
    <property type="match status" value="1"/>
</dbReference>
<dbReference type="Pfam" id="PF13439">
    <property type="entry name" value="Glyco_transf_4"/>
    <property type="match status" value="1"/>
</dbReference>
<evidence type="ECO:0000259" key="1">
    <source>
        <dbReference type="Pfam" id="PF00534"/>
    </source>
</evidence>
<dbReference type="PANTHER" id="PTHR12526">
    <property type="entry name" value="GLYCOSYLTRANSFERASE"/>
    <property type="match status" value="1"/>
</dbReference>
<organism evidence="3 4">
    <name type="scientific">Sphingobacterium kitahiroshimense</name>
    <dbReference type="NCBI Taxonomy" id="470446"/>
    <lineage>
        <taxon>Bacteria</taxon>
        <taxon>Pseudomonadati</taxon>
        <taxon>Bacteroidota</taxon>
        <taxon>Sphingobacteriia</taxon>
        <taxon>Sphingobacteriales</taxon>
        <taxon>Sphingobacteriaceae</taxon>
        <taxon>Sphingobacterium</taxon>
    </lineage>
</organism>